<organism evidence="10 11">
    <name type="scientific">Ciona intestinalis</name>
    <name type="common">Transparent sea squirt</name>
    <name type="synonym">Ascidia intestinalis</name>
    <dbReference type="NCBI Taxonomy" id="7719"/>
    <lineage>
        <taxon>Eukaryota</taxon>
        <taxon>Metazoa</taxon>
        <taxon>Chordata</taxon>
        <taxon>Tunicata</taxon>
        <taxon>Ascidiacea</taxon>
        <taxon>Phlebobranchia</taxon>
        <taxon>Cionidae</taxon>
        <taxon>Ciona</taxon>
    </lineage>
</organism>
<dbReference type="SUPFAM" id="SSF51695">
    <property type="entry name" value="PLC-like phosphodiesterases"/>
    <property type="match status" value="1"/>
</dbReference>
<dbReference type="Pfam" id="PF03009">
    <property type="entry name" value="GDPD"/>
    <property type="match status" value="1"/>
</dbReference>
<sequence length="528" mass="60955">CTILQCSSCIYSCQCKPSGQTAKYEVFIESFSYFILILILLFSTTWLYSWSVTNNDVDTINYFFYEQLGSWFNWYILILSISVLIVAYLLTLFISGLLSVLLNPHRSLHMSLFHKIVVCITSGLGIAGYVLLFMFWSQLLDQVAVSLTIIGWFIQISVLLLWVCSFFILQNIAKLYHNKLTRSILAVAYFSIFIFLCLSPLLIKSPCIGNHALQSHKPVLFGHRGSPTEAPENTILSFKKAAKNQVYGFESDVRISLDGVPFLMHDPTLQRTTNVKDIFPTRKHHDAETFTWKDLQQLNAGQWYLHDNPYLSNGALNKSDKEEISLQKIPLLVELAQLATMHNTSIMFDLFKPPKDHPHHGDYVNITLQSLLTSGINQTQVFWIYSEQQDLVNKIAPNFKLVSRTYFKNLSSFGFDAINMEFPYINKSMTDEVQVIAYTINDYWAYSWTWCTGAWAVTTDFSNRFLHVNQPCWYLTQTQYTAIWLSIDAVCVMIILISVLCYCNFLKKIRYNVQYIILEFIVFNFVTE</sequence>
<dbReference type="GO" id="GO:0006629">
    <property type="term" value="P:lipid metabolic process"/>
    <property type="evidence" value="ECO:0007669"/>
    <property type="project" value="InterPro"/>
</dbReference>
<evidence type="ECO:0000256" key="6">
    <source>
        <dbReference type="ARBA" id="ARBA00023136"/>
    </source>
</evidence>
<proteinExistence type="inferred from homology"/>
<dbReference type="InterPro" id="IPR030395">
    <property type="entry name" value="GP_PDE_dom"/>
</dbReference>
<dbReference type="GO" id="GO:0016020">
    <property type="term" value="C:membrane"/>
    <property type="evidence" value="ECO:0007669"/>
    <property type="project" value="UniProtKB-SubCell"/>
</dbReference>
<reference evidence="11" key="1">
    <citation type="journal article" date="2002" name="Science">
        <title>The draft genome of Ciona intestinalis: insights into chordate and vertebrate origins.</title>
        <authorList>
            <person name="Dehal P."/>
            <person name="Satou Y."/>
            <person name="Campbell R.K."/>
            <person name="Chapman J."/>
            <person name="Degnan B."/>
            <person name="De Tomaso A."/>
            <person name="Davidson B."/>
            <person name="Di Gregorio A."/>
            <person name="Gelpke M."/>
            <person name="Goodstein D.M."/>
            <person name="Harafuji N."/>
            <person name="Hastings K.E."/>
            <person name="Ho I."/>
            <person name="Hotta K."/>
            <person name="Huang W."/>
            <person name="Kawashima T."/>
            <person name="Lemaire P."/>
            <person name="Martinez D."/>
            <person name="Meinertzhagen I.A."/>
            <person name="Necula S."/>
            <person name="Nonaka M."/>
            <person name="Putnam N."/>
            <person name="Rash S."/>
            <person name="Saiga H."/>
            <person name="Satake M."/>
            <person name="Terry A."/>
            <person name="Yamada L."/>
            <person name="Wang H.G."/>
            <person name="Awazu S."/>
            <person name="Azumi K."/>
            <person name="Boore J."/>
            <person name="Branno M."/>
            <person name="Chin-Bow S."/>
            <person name="DeSantis R."/>
            <person name="Doyle S."/>
            <person name="Francino P."/>
            <person name="Keys D.N."/>
            <person name="Haga S."/>
            <person name="Hayashi H."/>
            <person name="Hino K."/>
            <person name="Imai K.S."/>
            <person name="Inaba K."/>
            <person name="Kano S."/>
            <person name="Kobayashi K."/>
            <person name="Kobayashi M."/>
            <person name="Lee B.I."/>
            <person name="Makabe K.W."/>
            <person name="Manohar C."/>
            <person name="Matassi G."/>
            <person name="Medina M."/>
            <person name="Mochizuki Y."/>
            <person name="Mount S."/>
            <person name="Morishita T."/>
            <person name="Miura S."/>
            <person name="Nakayama A."/>
            <person name="Nishizaka S."/>
            <person name="Nomoto H."/>
            <person name="Ohta F."/>
            <person name="Oishi K."/>
            <person name="Rigoutsos I."/>
            <person name="Sano M."/>
            <person name="Sasaki A."/>
            <person name="Sasakura Y."/>
            <person name="Shoguchi E."/>
            <person name="Shin-i T."/>
            <person name="Spagnuolo A."/>
            <person name="Stainier D."/>
            <person name="Suzuki M.M."/>
            <person name="Tassy O."/>
            <person name="Takatori N."/>
            <person name="Tokuoka M."/>
            <person name="Yagi K."/>
            <person name="Yoshizaki F."/>
            <person name="Wada S."/>
            <person name="Zhang C."/>
            <person name="Hyatt P.D."/>
            <person name="Larimer F."/>
            <person name="Detter C."/>
            <person name="Doggett N."/>
            <person name="Glavina T."/>
            <person name="Hawkins T."/>
            <person name="Richardson P."/>
            <person name="Lucas S."/>
            <person name="Kohara Y."/>
            <person name="Levine M."/>
            <person name="Satoh N."/>
            <person name="Rokhsar D.S."/>
        </authorList>
    </citation>
    <scope>NUCLEOTIDE SEQUENCE [LARGE SCALE GENOMIC DNA]</scope>
</reference>
<keyword evidence="3 8" id="KW-0812">Transmembrane</keyword>
<reference evidence="10" key="3">
    <citation type="submission" date="2025-08" db="UniProtKB">
        <authorList>
            <consortium name="Ensembl"/>
        </authorList>
    </citation>
    <scope>IDENTIFICATION</scope>
</reference>
<evidence type="ECO:0000256" key="1">
    <source>
        <dbReference type="ARBA" id="ARBA00004141"/>
    </source>
</evidence>
<evidence type="ECO:0000313" key="10">
    <source>
        <dbReference type="Ensembl" id="ENSCINP00000036483.1"/>
    </source>
</evidence>
<dbReference type="OMA" id="ELELHWC"/>
<evidence type="ECO:0000259" key="9">
    <source>
        <dbReference type="PROSITE" id="PS51704"/>
    </source>
</evidence>
<dbReference type="CDD" id="cd08574">
    <property type="entry name" value="GDPD_GDE_2_3_6"/>
    <property type="match status" value="1"/>
</dbReference>
<evidence type="ECO:0000313" key="11">
    <source>
        <dbReference type="Proteomes" id="UP000008144"/>
    </source>
</evidence>
<keyword evidence="4" id="KW-0378">Hydrolase</keyword>
<feature type="domain" description="GP-PDE" evidence="9">
    <location>
        <begin position="218"/>
        <end position="469"/>
    </location>
</feature>
<evidence type="ECO:0000256" key="8">
    <source>
        <dbReference type="SAM" id="Phobius"/>
    </source>
</evidence>
<keyword evidence="5 8" id="KW-1133">Transmembrane helix</keyword>
<keyword evidence="6 8" id="KW-0472">Membrane</keyword>
<evidence type="ECO:0000256" key="2">
    <source>
        <dbReference type="ARBA" id="ARBA00007277"/>
    </source>
</evidence>
<dbReference type="PANTHER" id="PTHR23344">
    <property type="entry name" value="GLYCEROPHOSPHORYL DIESTER PHOSPHODIESTERASE"/>
    <property type="match status" value="1"/>
</dbReference>
<evidence type="ECO:0000256" key="5">
    <source>
        <dbReference type="ARBA" id="ARBA00022989"/>
    </source>
</evidence>
<name>H2Y3J8_CIOIN</name>
<dbReference type="STRING" id="7719.ENSCINP00000036483"/>
<dbReference type="InParanoid" id="H2Y3J8"/>
<accession>H2Y3J8</accession>
<evidence type="ECO:0000256" key="7">
    <source>
        <dbReference type="ARBA" id="ARBA00023180"/>
    </source>
</evidence>
<dbReference type="Ensembl" id="ENSCINT00000034301.1">
    <property type="protein sequence ID" value="ENSCINP00000036483.1"/>
    <property type="gene ID" value="ENSCING00000020188.1"/>
</dbReference>
<dbReference type="Gene3D" id="3.20.20.190">
    <property type="entry name" value="Phosphatidylinositol (PI) phosphodiesterase"/>
    <property type="match status" value="1"/>
</dbReference>
<protein>
    <recommendedName>
        <fullName evidence="9">GP-PDE domain-containing protein</fullName>
    </recommendedName>
</protein>
<evidence type="ECO:0000256" key="3">
    <source>
        <dbReference type="ARBA" id="ARBA00022692"/>
    </source>
</evidence>
<feature type="transmembrane region" description="Helical" evidence="8">
    <location>
        <begin position="482"/>
        <end position="505"/>
    </location>
</feature>
<feature type="transmembrane region" description="Helical" evidence="8">
    <location>
        <begin position="31"/>
        <end position="51"/>
    </location>
</feature>
<dbReference type="GO" id="GO:0008081">
    <property type="term" value="F:phosphoric diester hydrolase activity"/>
    <property type="evidence" value="ECO:0007669"/>
    <property type="project" value="InterPro"/>
</dbReference>
<dbReference type="EMBL" id="EAAA01001886">
    <property type="status" value="NOT_ANNOTATED_CDS"/>
    <property type="molecule type" value="Genomic_DNA"/>
</dbReference>
<evidence type="ECO:0000256" key="4">
    <source>
        <dbReference type="ARBA" id="ARBA00022801"/>
    </source>
</evidence>
<dbReference type="GeneTree" id="ENSGT00940000174365"/>
<comment type="subcellular location">
    <subcellularLocation>
        <location evidence="1">Membrane</location>
        <topology evidence="1">Multi-pass membrane protein</topology>
    </subcellularLocation>
</comment>
<dbReference type="PANTHER" id="PTHR23344:SF50">
    <property type="entry name" value="GP-PDE DOMAIN-CONTAINING PROTEIN"/>
    <property type="match status" value="1"/>
</dbReference>
<dbReference type="Proteomes" id="UP000008144">
    <property type="component" value="Chromosome 4"/>
</dbReference>
<dbReference type="InterPro" id="IPR017946">
    <property type="entry name" value="PLC-like_Pdiesterase_TIM-brl"/>
</dbReference>
<comment type="similarity">
    <text evidence="2">Belongs to the glycerophosphoryl diester phosphodiesterase family.</text>
</comment>
<keyword evidence="7" id="KW-0325">Glycoprotein</keyword>
<dbReference type="AlphaFoldDB" id="H2Y3J8"/>
<keyword evidence="11" id="KW-1185">Reference proteome</keyword>
<feature type="transmembrane region" description="Helical" evidence="8">
    <location>
        <begin position="71"/>
        <end position="100"/>
    </location>
</feature>
<dbReference type="PROSITE" id="PS51704">
    <property type="entry name" value="GP_PDE"/>
    <property type="match status" value="1"/>
</dbReference>
<feature type="transmembrane region" description="Helical" evidence="8">
    <location>
        <begin position="184"/>
        <end position="203"/>
    </location>
</feature>
<reference evidence="10" key="2">
    <citation type="journal article" date="2008" name="Genome Biol.">
        <title>Improved genome assembly and evidence-based global gene model set for the chordate Ciona intestinalis: new insight into intron and operon populations.</title>
        <authorList>
            <person name="Satou Y."/>
            <person name="Mineta K."/>
            <person name="Ogasawara M."/>
            <person name="Sasakura Y."/>
            <person name="Shoguchi E."/>
            <person name="Ueno K."/>
            <person name="Yamada L."/>
            <person name="Matsumoto J."/>
            <person name="Wasserscheid J."/>
            <person name="Dewar K."/>
            <person name="Wiley G.B."/>
            <person name="Macmil S.L."/>
            <person name="Roe B.A."/>
            <person name="Zeller R.W."/>
            <person name="Hastings K.E."/>
            <person name="Lemaire P."/>
            <person name="Lindquist E."/>
            <person name="Endo T."/>
            <person name="Hotta K."/>
            <person name="Inaba K."/>
        </authorList>
    </citation>
    <scope>NUCLEOTIDE SEQUENCE [LARGE SCALE GENOMIC DNA]</scope>
    <source>
        <strain evidence="10">wild type</strain>
    </source>
</reference>
<reference evidence="10" key="4">
    <citation type="submission" date="2025-09" db="UniProtKB">
        <authorList>
            <consortium name="Ensembl"/>
        </authorList>
    </citation>
    <scope>IDENTIFICATION</scope>
</reference>
<feature type="transmembrane region" description="Helical" evidence="8">
    <location>
        <begin position="112"/>
        <end position="137"/>
    </location>
</feature>
<feature type="transmembrane region" description="Helical" evidence="8">
    <location>
        <begin position="149"/>
        <end position="172"/>
    </location>
</feature>